<reference evidence="2 3" key="1">
    <citation type="submission" date="2018-02" db="EMBL/GenBank/DDBJ databases">
        <title>The genomes of Aspergillus section Nigri reveals drivers in fungal speciation.</title>
        <authorList>
            <consortium name="DOE Joint Genome Institute"/>
            <person name="Vesth T.C."/>
            <person name="Nybo J."/>
            <person name="Theobald S."/>
            <person name="Brandl J."/>
            <person name="Frisvad J.C."/>
            <person name="Nielsen K.F."/>
            <person name="Lyhne E.K."/>
            <person name="Kogle M.E."/>
            <person name="Kuo A."/>
            <person name="Riley R."/>
            <person name="Clum A."/>
            <person name="Nolan M."/>
            <person name="Lipzen A."/>
            <person name="Salamov A."/>
            <person name="Henrissat B."/>
            <person name="Wiebenga A."/>
            <person name="De vries R.P."/>
            <person name="Grigoriev I.V."/>
            <person name="Mortensen U.H."/>
            <person name="Andersen M.R."/>
            <person name="Baker S.E."/>
        </authorList>
    </citation>
    <scope>NUCLEOTIDE SEQUENCE [LARGE SCALE GENOMIC DNA]</scope>
    <source>
        <strain evidence="2 3">CBS 707.79</strain>
    </source>
</reference>
<dbReference type="OrthoDB" id="4500730at2759"/>
<proteinExistence type="predicted"/>
<organism evidence="2 3">
    <name type="scientific">Aspergillus ellipticus CBS 707.79</name>
    <dbReference type="NCBI Taxonomy" id="1448320"/>
    <lineage>
        <taxon>Eukaryota</taxon>
        <taxon>Fungi</taxon>
        <taxon>Dikarya</taxon>
        <taxon>Ascomycota</taxon>
        <taxon>Pezizomycotina</taxon>
        <taxon>Eurotiomycetes</taxon>
        <taxon>Eurotiomycetidae</taxon>
        <taxon>Eurotiales</taxon>
        <taxon>Aspergillaceae</taxon>
        <taxon>Aspergillus</taxon>
        <taxon>Aspergillus subgen. Circumdati</taxon>
    </lineage>
</organism>
<dbReference type="AlphaFoldDB" id="A0A319EQ60"/>
<dbReference type="InterPro" id="IPR027417">
    <property type="entry name" value="P-loop_NTPase"/>
</dbReference>
<dbReference type="VEuPathDB" id="FungiDB:BO71DRAFT_431285"/>
<evidence type="ECO:0000313" key="3">
    <source>
        <dbReference type="Proteomes" id="UP000247810"/>
    </source>
</evidence>
<feature type="region of interest" description="Disordered" evidence="1">
    <location>
        <begin position="141"/>
        <end position="198"/>
    </location>
</feature>
<accession>A0A319EQ60</accession>
<evidence type="ECO:0000256" key="1">
    <source>
        <dbReference type="SAM" id="MobiDB-lite"/>
    </source>
</evidence>
<sequence length="198" mass="22603">MVLVMLYMVNSAGLNLQKMCRNVHLFSVALNLATTEQAIGRTNRCGQAFVVQVFDYRVPDTFQISLSKRATQKALPAILTDMSSSLAAILNPTNDYVEASRWVIRDKELIYVEDGDVKEDTDIDDPDRRLDAIMVALEGGEFEDKKKTRKRQNMGKKKRGRKGNKREGNKRGKKGKKWEEGEEVEEEVEEEGEEEEEE</sequence>
<evidence type="ECO:0008006" key="4">
    <source>
        <dbReference type="Google" id="ProtNLM"/>
    </source>
</evidence>
<dbReference type="STRING" id="1448320.A0A319EQ60"/>
<dbReference type="Gene3D" id="3.40.50.300">
    <property type="entry name" value="P-loop containing nucleotide triphosphate hydrolases"/>
    <property type="match status" value="1"/>
</dbReference>
<dbReference type="SUPFAM" id="SSF52540">
    <property type="entry name" value="P-loop containing nucleoside triphosphate hydrolases"/>
    <property type="match status" value="1"/>
</dbReference>
<feature type="compositionally biased region" description="Basic residues" evidence="1">
    <location>
        <begin position="147"/>
        <end position="164"/>
    </location>
</feature>
<dbReference type="Proteomes" id="UP000247810">
    <property type="component" value="Unassembled WGS sequence"/>
</dbReference>
<protein>
    <recommendedName>
        <fullName evidence="4">Helicase C-terminal domain-containing protein</fullName>
    </recommendedName>
</protein>
<evidence type="ECO:0000313" key="2">
    <source>
        <dbReference type="EMBL" id="PYH93072.1"/>
    </source>
</evidence>
<feature type="compositionally biased region" description="Acidic residues" evidence="1">
    <location>
        <begin position="180"/>
        <end position="198"/>
    </location>
</feature>
<gene>
    <name evidence="2" type="ORF">BO71DRAFT_431285</name>
</gene>
<keyword evidence="3" id="KW-1185">Reference proteome</keyword>
<name>A0A319EQ60_9EURO</name>
<dbReference type="EMBL" id="KZ825900">
    <property type="protein sequence ID" value="PYH93072.1"/>
    <property type="molecule type" value="Genomic_DNA"/>
</dbReference>